<accession>A0A3N2BF72</accession>
<dbReference type="OrthoDB" id="396512at2"/>
<dbReference type="PANTHER" id="PTHR43685:SF2">
    <property type="entry name" value="GLYCOSYLTRANSFERASE 2-LIKE DOMAIN-CONTAINING PROTEIN"/>
    <property type="match status" value="1"/>
</dbReference>
<evidence type="ECO:0000259" key="1">
    <source>
        <dbReference type="Pfam" id="PF00535"/>
    </source>
</evidence>
<dbReference type="PANTHER" id="PTHR43685">
    <property type="entry name" value="GLYCOSYLTRANSFERASE"/>
    <property type="match status" value="1"/>
</dbReference>
<keyword evidence="2" id="KW-0808">Transferase</keyword>
<comment type="caution">
    <text evidence="2">The sequence shown here is derived from an EMBL/GenBank/DDBJ whole genome shotgun (WGS) entry which is preliminary data.</text>
</comment>
<dbReference type="RefSeq" id="WP_123304265.1">
    <property type="nucleotide sequence ID" value="NZ_RKHK01000001.1"/>
</dbReference>
<keyword evidence="3" id="KW-1185">Reference proteome</keyword>
<dbReference type="Pfam" id="PF00535">
    <property type="entry name" value="Glycos_transf_2"/>
    <property type="match status" value="1"/>
</dbReference>
<dbReference type="SUPFAM" id="SSF53448">
    <property type="entry name" value="Nucleotide-diphospho-sugar transferases"/>
    <property type="match status" value="1"/>
</dbReference>
<evidence type="ECO:0000313" key="3">
    <source>
        <dbReference type="Proteomes" id="UP000280668"/>
    </source>
</evidence>
<evidence type="ECO:0000313" key="2">
    <source>
        <dbReference type="EMBL" id="ROR73906.1"/>
    </source>
</evidence>
<dbReference type="Proteomes" id="UP000280668">
    <property type="component" value="Unassembled WGS sequence"/>
</dbReference>
<organism evidence="2 3">
    <name type="scientific">Bogoriella caseilytica</name>
    <dbReference type="NCBI Taxonomy" id="56055"/>
    <lineage>
        <taxon>Bacteria</taxon>
        <taxon>Bacillati</taxon>
        <taxon>Actinomycetota</taxon>
        <taxon>Actinomycetes</taxon>
        <taxon>Micrococcales</taxon>
        <taxon>Bogoriellaceae</taxon>
        <taxon>Bogoriella</taxon>
    </lineage>
</organism>
<gene>
    <name evidence="2" type="ORF">EDD31_2299</name>
</gene>
<dbReference type="InterPro" id="IPR029044">
    <property type="entry name" value="Nucleotide-diphossugar_trans"/>
</dbReference>
<dbReference type="GO" id="GO:0016740">
    <property type="term" value="F:transferase activity"/>
    <property type="evidence" value="ECO:0007669"/>
    <property type="project" value="UniProtKB-KW"/>
</dbReference>
<dbReference type="InterPro" id="IPR050834">
    <property type="entry name" value="Glycosyltransf_2"/>
</dbReference>
<feature type="domain" description="Glycosyltransferase 2-like" evidence="1">
    <location>
        <begin position="6"/>
        <end position="132"/>
    </location>
</feature>
<name>A0A3N2BF72_9MICO</name>
<sequence>MPLLTLVVPAYNAAGHLGRCVRTLTGASDVEIIIVDDGSTDATAEVAAEFAAAHPQITVIRQQNAGHGGAVNAGVDAATGVYLKVVDSDDWLNPAALDTLVATLRELTRVAEGPDVVVTNFVYERVGRHRKTAVRYRRALPRGRVIGWEHTRRFGPRQYFMMHSLAYRTDLLRTSGLRLPERTFYVDNLFVMVPLNQARRLYYLDVDLYRYFIGREDQSVNEAVMIRRMDQYLRVNRLLVAEVPDKNHVPPALYRYLVHHVATVCAVTSVMLLRAGTEEALQLRADFWREVRRNPQLHRRLRRHPVASVSSLPGRWGGRFSIVAYRVARRLIGFN</sequence>
<reference evidence="2 3" key="1">
    <citation type="submission" date="2018-11" db="EMBL/GenBank/DDBJ databases">
        <title>Sequencing the genomes of 1000 actinobacteria strains.</title>
        <authorList>
            <person name="Klenk H.-P."/>
        </authorList>
    </citation>
    <scope>NUCLEOTIDE SEQUENCE [LARGE SCALE GENOMIC DNA]</scope>
    <source>
        <strain evidence="2 3">DSM 11294</strain>
    </source>
</reference>
<proteinExistence type="predicted"/>
<protein>
    <submittedName>
        <fullName evidence="2">Glycosyltransferase involved in cell wall biosynthesis</fullName>
    </submittedName>
</protein>
<dbReference type="Gene3D" id="3.90.550.10">
    <property type="entry name" value="Spore Coat Polysaccharide Biosynthesis Protein SpsA, Chain A"/>
    <property type="match status" value="1"/>
</dbReference>
<dbReference type="AlphaFoldDB" id="A0A3N2BF72"/>
<dbReference type="EMBL" id="RKHK01000001">
    <property type="protein sequence ID" value="ROR73906.1"/>
    <property type="molecule type" value="Genomic_DNA"/>
</dbReference>
<dbReference type="CDD" id="cd00761">
    <property type="entry name" value="Glyco_tranf_GTA_type"/>
    <property type="match status" value="1"/>
</dbReference>
<dbReference type="InterPro" id="IPR001173">
    <property type="entry name" value="Glyco_trans_2-like"/>
</dbReference>